<proteinExistence type="predicted"/>
<evidence type="ECO:0000313" key="2">
    <source>
        <dbReference type="EMBL" id="MBS3679939.1"/>
    </source>
</evidence>
<evidence type="ECO:0000313" key="3">
    <source>
        <dbReference type="Proteomes" id="UP000681870"/>
    </source>
</evidence>
<protein>
    <submittedName>
        <fullName evidence="2">Phage portal protein</fullName>
    </submittedName>
</protein>
<dbReference type="RefSeq" id="WP_211741448.1">
    <property type="nucleotide sequence ID" value="NZ_JAGXBY010000002.1"/>
</dbReference>
<dbReference type="EMBL" id="JAGXBY010000002">
    <property type="protein sequence ID" value="MBS3679939.1"/>
    <property type="molecule type" value="Genomic_DNA"/>
</dbReference>
<dbReference type="InterPro" id="IPR021145">
    <property type="entry name" value="Portal_protein_SPP1_Gp6-like"/>
</dbReference>
<name>A0ABS5MC97_9BACI</name>
<gene>
    <name evidence="2" type="ORF">KGF86_06920</name>
</gene>
<sequence>MDLQQYIKDKYDSASDWFVTFVNEVHNQRRVQDVMAKKEYLNGNHAILQKASYKYKGKEFVPRKIVLQYAKTLLNFQKAYLLQNTITLTGNEKIVKKYQQVNRKGKYNRLNQKILDKVLKYGQVAEYVYMENGTIKSKLIDPSEGYPVYDHNNNLIAYIQAFMSDGIEYYTVYEPKYVSEYDNKGGELRLVGRYNNLSGLPIIYHNQNELNEVEGRSELDDWISILDNMEDLISKYTDSFYKFMNPIPVSIGQEIKGDGLSSDVVGGGISLDDGSDFKLESNGLDYHTFETLFKTLLQSLLDTSQTPAVSMNKTDISNLSEVSIKLLFQLANIKAAGNELFMRDGIEQRFEKIRTLLGYKNIKFSDDDFDSLDIVFQYAMPSNDKEIIEMLKELRDMGAISLESLLSHSPMTSDVQMELNKIMSEGNNSTVSTDGKDKIDTVE</sequence>
<keyword evidence="3" id="KW-1185">Reference proteome</keyword>
<dbReference type="Pfam" id="PF05133">
    <property type="entry name" value="SPP1_portal"/>
    <property type="match status" value="1"/>
</dbReference>
<feature type="compositionally biased region" description="Basic and acidic residues" evidence="1">
    <location>
        <begin position="434"/>
        <end position="443"/>
    </location>
</feature>
<feature type="region of interest" description="Disordered" evidence="1">
    <location>
        <begin position="424"/>
        <end position="443"/>
    </location>
</feature>
<dbReference type="Proteomes" id="UP000681870">
    <property type="component" value="Unassembled WGS sequence"/>
</dbReference>
<evidence type="ECO:0000256" key="1">
    <source>
        <dbReference type="SAM" id="MobiDB-lite"/>
    </source>
</evidence>
<organism evidence="2 3">
    <name type="scientific">Ornithinibacillus massiliensis</name>
    <dbReference type="NCBI Taxonomy" id="1944633"/>
    <lineage>
        <taxon>Bacteria</taxon>
        <taxon>Bacillati</taxon>
        <taxon>Bacillota</taxon>
        <taxon>Bacilli</taxon>
        <taxon>Bacillales</taxon>
        <taxon>Bacillaceae</taxon>
        <taxon>Ornithinibacillus</taxon>
    </lineage>
</organism>
<reference evidence="2 3" key="1">
    <citation type="submission" date="2021-05" db="EMBL/GenBank/DDBJ databases">
        <title>Ornithinibacillus massiliensis sp. nov.</title>
        <authorList>
            <person name="Iwaza R."/>
            <person name="Lagier J.-C."/>
            <person name="Raoult D."/>
        </authorList>
    </citation>
    <scope>NUCLEOTIDE SEQUENCE [LARGE SCALE GENOMIC DNA]</scope>
    <source>
        <strain evidence="2 3">Marseille-P3601</strain>
    </source>
</reference>
<comment type="caution">
    <text evidence="2">The sequence shown here is derived from an EMBL/GenBank/DDBJ whole genome shotgun (WGS) entry which is preliminary data.</text>
</comment>
<accession>A0ABS5MC97</accession>